<proteinExistence type="predicted"/>
<name>A0ACB9W760_CHAAC</name>
<reference evidence="1" key="1">
    <citation type="submission" date="2022-05" db="EMBL/GenBank/DDBJ databases">
        <title>Chromosome-level genome of Chaenocephalus aceratus.</title>
        <authorList>
            <person name="Park H."/>
        </authorList>
    </citation>
    <scope>NUCLEOTIDE SEQUENCE</scope>
    <source>
        <strain evidence="1">KU_202001</strain>
    </source>
</reference>
<evidence type="ECO:0000313" key="1">
    <source>
        <dbReference type="EMBL" id="KAI4808825.1"/>
    </source>
</evidence>
<protein>
    <submittedName>
        <fullName evidence="1">Uncharacterized protein</fullName>
    </submittedName>
</protein>
<sequence>MSAALCTVKRITCFRDSRLMRRSAVCVAISFWNRTFAPKCAACLQPILPTEGSEEILRVVSMNKDYHFECYHCEECGKQLSDKPGSQCFPLDSHLLCHSCHMTRACDTHNIPPHNTH</sequence>
<gene>
    <name evidence="1" type="ORF">KUCAC02_000868</name>
</gene>
<evidence type="ECO:0000313" key="2">
    <source>
        <dbReference type="Proteomes" id="UP001057452"/>
    </source>
</evidence>
<comment type="caution">
    <text evidence="1">The sequence shown here is derived from an EMBL/GenBank/DDBJ whole genome shotgun (WGS) entry which is preliminary data.</text>
</comment>
<dbReference type="EMBL" id="CM043802">
    <property type="protein sequence ID" value="KAI4808825.1"/>
    <property type="molecule type" value="Genomic_DNA"/>
</dbReference>
<dbReference type="Proteomes" id="UP001057452">
    <property type="component" value="Chromosome 18"/>
</dbReference>
<organism evidence="1 2">
    <name type="scientific">Chaenocephalus aceratus</name>
    <name type="common">Blackfin icefish</name>
    <name type="synonym">Chaenichthys aceratus</name>
    <dbReference type="NCBI Taxonomy" id="36190"/>
    <lineage>
        <taxon>Eukaryota</taxon>
        <taxon>Metazoa</taxon>
        <taxon>Chordata</taxon>
        <taxon>Craniata</taxon>
        <taxon>Vertebrata</taxon>
        <taxon>Euteleostomi</taxon>
        <taxon>Actinopterygii</taxon>
        <taxon>Neopterygii</taxon>
        <taxon>Teleostei</taxon>
        <taxon>Neoteleostei</taxon>
        <taxon>Acanthomorphata</taxon>
        <taxon>Eupercaria</taxon>
        <taxon>Perciformes</taxon>
        <taxon>Notothenioidei</taxon>
        <taxon>Channichthyidae</taxon>
        <taxon>Chaenocephalus</taxon>
    </lineage>
</organism>
<keyword evidence="2" id="KW-1185">Reference proteome</keyword>
<accession>A0ACB9W760</accession>